<dbReference type="OrthoDB" id="9915at2157"/>
<dbReference type="CDD" id="cd01562">
    <property type="entry name" value="Thr-dehyd"/>
    <property type="match status" value="1"/>
</dbReference>
<dbReference type="SUPFAM" id="SSF53686">
    <property type="entry name" value="Tryptophan synthase beta subunit-like PLP-dependent enzymes"/>
    <property type="match status" value="1"/>
</dbReference>
<dbReference type="GO" id="GO:0030170">
    <property type="term" value="F:pyridoxal phosphate binding"/>
    <property type="evidence" value="ECO:0007669"/>
    <property type="project" value="InterPro"/>
</dbReference>
<keyword evidence="5" id="KW-0100">Branched-chain amino acid biosynthesis</keyword>
<evidence type="ECO:0000256" key="5">
    <source>
        <dbReference type="ARBA" id="ARBA00022624"/>
    </source>
</evidence>
<dbReference type="EC" id="4.3.1.19" evidence="4"/>
<dbReference type="GO" id="GO:0003941">
    <property type="term" value="F:L-serine ammonia-lyase activity"/>
    <property type="evidence" value="ECO:0007669"/>
    <property type="project" value="TreeGrafter"/>
</dbReference>
<reference evidence="9 10" key="1">
    <citation type="journal article" date="2011" name="PLoS ONE">
        <title>The complete genome sequence of Thermoproteus tenax: a physiologically versatile member of the Crenarchaeota.</title>
        <authorList>
            <person name="Siebers B."/>
            <person name="Zaparty M."/>
            <person name="Raddatz G."/>
            <person name="Tjaden B."/>
            <person name="Albers S.V."/>
            <person name="Bell S.D."/>
            <person name="Blombach F."/>
            <person name="Kletzin A."/>
            <person name="Kyrpides N."/>
            <person name="Lanz C."/>
            <person name="Plagens A."/>
            <person name="Rampp M."/>
            <person name="Rosinus A."/>
            <person name="von Jan M."/>
            <person name="Makarova K.S."/>
            <person name="Klenk H.P."/>
            <person name="Schuster S.C."/>
            <person name="Hensel R."/>
        </authorList>
    </citation>
    <scope>NUCLEOTIDE SEQUENCE [LARGE SCALE GENOMIC DNA]</scope>
    <source>
        <strain evidence="10">ATCC 35583 / DSM 2078 / JCM 9277 / NBRC 100435 / Kra 1</strain>
    </source>
</reference>
<organism evidence="9 10">
    <name type="scientific">Thermoproteus tenax (strain ATCC 35583 / DSM 2078 / JCM 9277 / NBRC 100435 / Kra 1)</name>
    <dbReference type="NCBI Taxonomy" id="768679"/>
    <lineage>
        <taxon>Archaea</taxon>
        <taxon>Thermoproteota</taxon>
        <taxon>Thermoprotei</taxon>
        <taxon>Thermoproteales</taxon>
        <taxon>Thermoproteaceae</taxon>
        <taxon>Thermoproteus</taxon>
    </lineage>
</organism>
<evidence type="ECO:0000256" key="1">
    <source>
        <dbReference type="ARBA" id="ARBA00001933"/>
    </source>
</evidence>
<dbReference type="InterPro" id="IPR036052">
    <property type="entry name" value="TrpB-like_PALP_sf"/>
</dbReference>
<dbReference type="eggNOG" id="arCOG01431">
    <property type="taxonomic scope" value="Archaea"/>
</dbReference>
<dbReference type="InterPro" id="IPR044561">
    <property type="entry name" value="ACT_ThrD-II-like"/>
</dbReference>
<dbReference type="GO" id="GO:0006567">
    <property type="term" value="P:L-threonine catabolic process"/>
    <property type="evidence" value="ECO:0007669"/>
    <property type="project" value="InterPro"/>
</dbReference>
<evidence type="ECO:0000256" key="2">
    <source>
        <dbReference type="ARBA" id="ARBA00004810"/>
    </source>
</evidence>
<dbReference type="Gene3D" id="3.40.50.1100">
    <property type="match status" value="2"/>
</dbReference>
<feature type="domain" description="ACT" evidence="8">
    <location>
        <begin position="329"/>
        <end position="404"/>
    </location>
</feature>
<dbReference type="Pfam" id="PF01842">
    <property type="entry name" value="ACT"/>
    <property type="match status" value="1"/>
</dbReference>
<keyword evidence="5" id="KW-0412">Isoleucine biosynthesis</keyword>
<dbReference type="InterPro" id="IPR000634">
    <property type="entry name" value="Ser/Thr_deHydtase_PyrdxlP-BS"/>
</dbReference>
<dbReference type="PROSITE" id="PS00165">
    <property type="entry name" value="DEHYDRATASE_SER_THR"/>
    <property type="match status" value="1"/>
</dbReference>
<evidence type="ECO:0000256" key="3">
    <source>
        <dbReference type="ARBA" id="ARBA00010869"/>
    </source>
</evidence>
<accession>G4RPT1</accession>
<keyword evidence="10" id="KW-1185">Reference proteome</keyword>
<dbReference type="FunFam" id="3.40.50.1100:FF:000007">
    <property type="entry name" value="L-threonine dehydratase catabolic TdcB"/>
    <property type="match status" value="1"/>
</dbReference>
<dbReference type="STRING" id="768679.TTX_0924"/>
<dbReference type="EMBL" id="FN869859">
    <property type="protein sequence ID" value="CCC81576.1"/>
    <property type="molecule type" value="Genomic_DNA"/>
</dbReference>
<dbReference type="SUPFAM" id="SSF55021">
    <property type="entry name" value="ACT-like"/>
    <property type="match status" value="1"/>
</dbReference>
<dbReference type="PANTHER" id="PTHR48078">
    <property type="entry name" value="THREONINE DEHYDRATASE, MITOCHONDRIAL-RELATED"/>
    <property type="match status" value="1"/>
</dbReference>
<dbReference type="Gene3D" id="3.30.70.260">
    <property type="match status" value="1"/>
</dbReference>
<dbReference type="CDD" id="cd04886">
    <property type="entry name" value="ACT_ThrD-II-like"/>
    <property type="match status" value="1"/>
</dbReference>
<dbReference type="InterPro" id="IPR002912">
    <property type="entry name" value="ACT_dom"/>
</dbReference>
<dbReference type="InterPro" id="IPR050147">
    <property type="entry name" value="Ser/Thr_Dehydratase"/>
</dbReference>
<dbReference type="UniPathway" id="UPA00047">
    <property type="reaction ID" value="UER00054"/>
</dbReference>
<dbReference type="PaxDb" id="768679-TTX_0924"/>
<dbReference type="PROSITE" id="PS51671">
    <property type="entry name" value="ACT"/>
    <property type="match status" value="1"/>
</dbReference>
<dbReference type="AlphaFoldDB" id="G4RPT1"/>
<dbReference type="PANTHER" id="PTHR48078:SF6">
    <property type="entry name" value="L-THREONINE DEHYDRATASE CATABOLIC TDCB"/>
    <property type="match status" value="1"/>
</dbReference>
<dbReference type="InterPro" id="IPR005789">
    <property type="entry name" value="Thr_deHydtase_catblc"/>
</dbReference>
<dbReference type="NCBIfam" id="TIGR01127">
    <property type="entry name" value="ilvA_1Cterm"/>
    <property type="match status" value="1"/>
</dbReference>
<dbReference type="KEGG" id="ttn:TTX_0924"/>
<evidence type="ECO:0000256" key="4">
    <source>
        <dbReference type="ARBA" id="ARBA00012096"/>
    </source>
</evidence>
<dbReference type="InterPro" id="IPR045865">
    <property type="entry name" value="ACT-like_dom_sf"/>
</dbReference>
<comment type="cofactor">
    <cofactor evidence="1">
        <name>pyridoxal 5'-phosphate</name>
        <dbReference type="ChEBI" id="CHEBI:597326"/>
    </cofactor>
</comment>
<dbReference type="GO" id="GO:0004794">
    <property type="term" value="F:threonine deaminase activity"/>
    <property type="evidence" value="ECO:0007669"/>
    <property type="project" value="UniProtKB-EC"/>
</dbReference>
<name>G4RPT1_THETK</name>
<evidence type="ECO:0000256" key="6">
    <source>
        <dbReference type="ARBA" id="ARBA00022898"/>
    </source>
</evidence>
<evidence type="ECO:0000313" key="9">
    <source>
        <dbReference type="EMBL" id="CCC81576.1"/>
    </source>
</evidence>
<keyword evidence="7 9" id="KW-0456">Lyase</keyword>
<proteinExistence type="inferred from homology"/>
<keyword evidence="6" id="KW-0663">Pyridoxal phosphate</keyword>
<gene>
    <name evidence="9" type="primary">ilvA</name>
    <name evidence="9" type="ordered locus">TTX_0924</name>
</gene>
<keyword evidence="5" id="KW-0028">Amino-acid biosynthesis</keyword>
<dbReference type="GO" id="GO:0006565">
    <property type="term" value="P:L-serine catabolic process"/>
    <property type="evidence" value="ECO:0007669"/>
    <property type="project" value="TreeGrafter"/>
</dbReference>
<dbReference type="InterPro" id="IPR001926">
    <property type="entry name" value="TrpB-like_PALP"/>
</dbReference>
<dbReference type="GeneID" id="11261817"/>
<dbReference type="RefSeq" id="WP_014126832.1">
    <property type="nucleotide sequence ID" value="NC_016070.1"/>
</dbReference>
<protein>
    <recommendedName>
        <fullName evidence="4">threonine ammonia-lyase</fullName>
        <ecNumber evidence="4">4.3.1.19</ecNumber>
    </recommendedName>
</protein>
<evidence type="ECO:0000259" key="8">
    <source>
        <dbReference type="PROSITE" id="PS51671"/>
    </source>
</evidence>
<comment type="similarity">
    <text evidence="3">Belongs to the serine/threonine dehydratase family.</text>
</comment>
<evidence type="ECO:0000313" key="10">
    <source>
        <dbReference type="Proteomes" id="UP000002654"/>
    </source>
</evidence>
<dbReference type="HOGENOM" id="CLU_021152_4_1_2"/>
<dbReference type="Pfam" id="PF00291">
    <property type="entry name" value="PALP"/>
    <property type="match status" value="1"/>
</dbReference>
<dbReference type="PATRIC" id="fig|768679.9.peg.934"/>
<comment type="pathway">
    <text evidence="2">Amino-acid biosynthesis; L-isoleucine biosynthesis; 2-oxobutanoate from L-threonine: step 1/1.</text>
</comment>
<dbReference type="Proteomes" id="UP000002654">
    <property type="component" value="Chromosome"/>
</dbReference>
<evidence type="ECO:0000256" key="7">
    <source>
        <dbReference type="ARBA" id="ARBA00023239"/>
    </source>
</evidence>
<sequence>MITPPLEEAVDIIKEQQRRGLIHRTPLLRSESLSRSLSGDVYLKLEALQKTGSFKIRGAYYAMYKYIAEGYKRFITASAGNHAQGVAYAAQLHGVEATVVMPSGTPWLKVKKTMDYGAKVILWGESYYEAEKKAMELLSPEVKFLHAYNDPYVIAGQGTIGVEILEDLPDVDYVVVPIGGGGLISGIAYAIKRARPRARIYGVQAKGAPSVYLSLKEGRIITLESVDTIADGIAVKRPGEITMEFIQKYVDDVVLVDDNEIADAIYFLAERSRVLAEGAGAAAVAALLAGRIEERGGRGVAVVSGGNIDATVLVRVLNKVMARQGRIVKLVGEVPDKPGMLAAAAAVLAKYNVNIIDVYHERYDPHQRPNYVELAFVAEIPGNLNIEQVLEELKRKSFNFYVAK</sequence>
<dbReference type="GO" id="GO:0009097">
    <property type="term" value="P:isoleucine biosynthetic process"/>
    <property type="evidence" value="ECO:0007669"/>
    <property type="project" value="UniProtKB-UniPathway"/>
</dbReference>